<protein>
    <submittedName>
        <fullName evidence="3">Uncharacterized protein</fullName>
    </submittedName>
</protein>
<feature type="transmembrane region" description="Helical" evidence="2">
    <location>
        <begin position="12"/>
        <end position="34"/>
    </location>
</feature>
<organism evidence="3">
    <name type="scientific">Caulobacter sp. (strain K31)</name>
    <dbReference type="NCBI Taxonomy" id="366602"/>
    <lineage>
        <taxon>Bacteria</taxon>
        <taxon>Pseudomonadati</taxon>
        <taxon>Pseudomonadota</taxon>
        <taxon>Alphaproteobacteria</taxon>
        <taxon>Caulobacterales</taxon>
        <taxon>Caulobacteraceae</taxon>
        <taxon>Caulobacter</taxon>
    </lineage>
</organism>
<dbReference type="KEGG" id="cak:Caul_4484"/>
<dbReference type="EMBL" id="CP000927">
    <property type="protein sequence ID" value="ABZ73604.1"/>
    <property type="molecule type" value="Genomic_DNA"/>
</dbReference>
<feature type="region of interest" description="Disordered" evidence="1">
    <location>
        <begin position="205"/>
        <end position="237"/>
    </location>
</feature>
<accession>B0T0V6</accession>
<reference evidence="3" key="1">
    <citation type="submission" date="2008-01" db="EMBL/GenBank/DDBJ databases">
        <title>Complete sequence of chromosome of Caulobacter sp. K31.</title>
        <authorList>
            <consortium name="US DOE Joint Genome Institute"/>
            <person name="Copeland A."/>
            <person name="Lucas S."/>
            <person name="Lapidus A."/>
            <person name="Barry K."/>
            <person name="Glavina del Rio T."/>
            <person name="Dalin E."/>
            <person name="Tice H."/>
            <person name="Pitluck S."/>
            <person name="Bruce D."/>
            <person name="Goodwin L."/>
            <person name="Thompson L.S."/>
            <person name="Brettin T."/>
            <person name="Detter J.C."/>
            <person name="Han C."/>
            <person name="Schmutz J."/>
            <person name="Larimer F."/>
            <person name="Land M."/>
            <person name="Hauser L."/>
            <person name="Kyrpides N."/>
            <person name="Kim E."/>
            <person name="Stephens C."/>
            <person name="Richardson P."/>
        </authorList>
    </citation>
    <scope>NUCLEOTIDE SEQUENCE [LARGE SCALE GENOMIC DNA]</scope>
    <source>
        <strain evidence="3">K31</strain>
    </source>
</reference>
<evidence type="ECO:0000256" key="2">
    <source>
        <dbReference type="SAM" id="Phobius"/>
    </source>
</evidence>
<sequence>MLFLLWITENFIGLAGLIGTVVTAVATFFLWRVTKVLAIETKRMADANSRPQIVATLEPNQWSLRHADLVIANTGNATAFDIGIQFDPPIANGEARGDEMPIPLQNISVLKPGQSISSYLSEFGPLLEISFSVSIEWLTDPSSKERGKITYTLDMRPIASITQLGTINPLVQIAEQVKKMREDWKPVASGSRKLKADVYTTADRLHERRAMDRRRRQSRGAQAVPRQSIAPPGDEPL</sequence>
<name>B0T0V6_CAUSK</name>
<proteinExistence type="predicted"/>
<dbReference type="eggNOG" id="ENOG502ZS8F">
    <property type="taxonomic scope" value="Bacteria"/>
</dbReference>
<evidence type="ECO:0000256" key="1">
    <source>
        <dbReference type="SAM" id="MobiDB-lite"/>
    </source>
</evidence>
<dbReference type="HOGENOM" id="CLU_104136_0_0_5"/>
<keyword evidence="2" id="KW-0472">Membrane</keyword>
<dbReference type="AlphaFoldDB" id="B0T0V6"/>
<keyword evidence="2" id="KW-1133">Transmembrane helix</keyword>
<gene>
    <name evidence="3" type="ordered locus">Caul_4484</name>
</gene>
<keyword evidence="2" id="KW-0812">Transmembrane</keyword>
<evidence type="ECO:0000313" key="3">
    <source>
        <dbReference type="EMBL" id="ABZ73604.1"/>
    </source>
</evidence>